<dbReference type="AlphaFoldDB" id="A0ABD5DXA4"/>
<evidence type="ECO:0000313" key="1">
    <source>
        <dbReference type="EMBL" id="MDT0413866.1"/>
    </source>
</evidence>
<accession>A0ABD5DXA4</accession>
<reference evidence="2" key="1">
    <citation type="submission" date="2023-07" db="EMBL/GenBank/DDBJ databases">
        <title>30 novel species of actinomycetes from the DSMZ collection.</title>
        <authorList>
            <person name="Nouioui I."/>
        </authorList>
    </citation>
    <scope>NUCLEOTIDE SEQUENCE [LARGE SCALE GENOMIC DNA]</scope>
    <source>
        <strain evidence="2">DSM 41982</strain>
    </source>
</reference>
<dbReference type="Proteomes" id="UP001183607">
    <property type="component" value="Unassembled WGS sequence"/>
</dbReference>
<comment type="caution">
    <text evidence="1">The sequence shown here is derived from an EMBL/GenBank/DDBJ whole genome shotgun (WGS) entry which is preliminary data.</text>
</comment>
<evidence type="ECO:0000313" key="2">
    <source>
        <dbReference type="Proteomes" id="UP001183607"/>
    </source>
</evidence>
<proteinExistence type="predicted"/>
<gene>
    <name evidence="1" type="ORF">RM574_00005</name>
</gene>
<organism evidence="1 2">
    <name type="scientific">Streptomyces evansiae</name>
    <dbReference type="NCBI Taxonomy" id="3075535"/>
    <lineage>
        <taxon>Bacteria</taxon>
        <taxon>Bacillati</taxon>
        <taxon>Actinomycetota</taxon>
        <taxon>Actinomycetes</taxon>
        <taxon>Kitasatosporales</taxon>
        <taxon>Streptomycetaceae</taxon>
        <taxon>Streptomyces</taxon>
    </lineage>
</organism>
<dbReference type="RefSeq" id="WP_043257680.1">
    <property type="nucleotide sequence ID" value="NZ_JAVRER010000001.1"/>
</dbReference>
<protein>
    <recommendedName>
        <fullName evidence="3">YtxH domain-containing protein</fullName>
    </recommendedName>
</protein>
<name>A0ABD5DXA4_9ACTN</name>
<evidence type="ECO:0008006" key="3">
    <source>
        <dbReference type="Google" id="ProtNLM"/>
    </source>
</evidence>
<sequence>MRYRIAFAAGAALGYVLGTKAGRERYEQLAKYARQVSHNPAVRNVTETATQQGRVVAGKAVHVVSVKVGDRLPDSVSRRVRAFSGNNHGDDFGSGTV</sequence>
<dbReference type="EMBL" id="JAVRER010000001">
    <property type="protein sequence ID" value="MDT0413866.1"/>
    <property type="molecule type" value="Genomic_DNA"/>
</dbReference>